<evidence type="ECO:0000313" key="3">
    <source>
        <dbReference type="Proteomes" id="UP000259610"/>
    </source>
</evidence>
<accession>A0A3B9GZU3</accession>
<dbReference type="EMBL" id="DMAN01000280">
    <property type="protein sequence ID" value="HAE27971.1"/>
    <property type="molecule type" value="Genomic_DNA"/>
</dbReference>
<dbReference type="AlphaFoldDB" id="A0A3B9GZU3"/>
<sequence>MAKIIRTGTNHPGGKVIYRREDRRGALNGLSISERPLPAAHRLPGGPCMVTPDSLGKLLMPEIATSSARTALIRGLALKCPACGQGALYRAYLKPVDTCACCGAPLGQVPSEDGPAWLTVLMLAPLLVAITFFVSMSDLPFWITLPGAALAVTGAVMLALPRVKAGWIAVLWSMGKVGESQE</sequence>
<keyword evidence="1" id="KW-1133">Transmembrane helix</keyword>
<protein>
    <recommendedName>
        <fullName evidence="4">DUF983 domain-containing protein</fullName>
    </recommendedName>
</protein>
<dbReference type="Pfam" id="PF06170">
    <property type="entry name" value="DUF983"/>
    <property type="match status" value="1"/>
</dbReference>
<organism evidence="2 3">
    <name type="scientific">Hyphomonas adhaerens</name>
    <dbReference type="NCBI Taxonomy" id="81029"/>
    <lineage>
        <taxon>Bacteria</taxon>
        <taxon>Pseudomonadati</taxon>
        <taxon>Pseudomonadota</taxon>
        <taxon>Alphaproteobacteria</taxon>
        <taxon>Hyphomonadales</taxon>
        <taxon>Hyphomonadaceae</taxon>
        <taxon>Hyphomonas</taxon>
    </lineage>
</organism>
<evidence type="ECO:0008006" key="4">
    <source>
        <dbReference type="Google" id="ProtNLM"/>
    </source>
</evidence>
<reference evidence="2 3" key="1">
    <citation type="journal article" date="2018" name="Nat. Biotechnol.">
        <title>A standardized bacterial taxonomy based on genome phylogeny substantially revises the tree of life.</title>
        <authorList>
            <person name="Parks D.H."/>
            <person name="Chuvochina M."/>
            <person name="Waite D.W."/>
            <person name="Rinke C."/>
            <person name="Skarshewski A."/>
            <person name="Chaumeil P.A."/>
            <person name="Hugenholtz P."/>
        </authorList>
    </citation>
    <scope>NUCLEOTIDE SEQUENCE [LARGE SCALE GENOMIC DNA]</scope>
    <source>
        <strain evidence="2">UBA8733</strain>
    </source>
</reference>
<name>A0A3B9GZU3_9PROT</name>
<comment type="caution">
    <text evidence="2">The sequence shown here is derived from an EMBL/GenBank/DDBJ whole genome shotgun (WGS) entry which is preliminary data.</text>
</comment>
<dbReference type="InterPro" id="IPR009325">
    <property type="entry name" value="DUF983"/>
</dbReference>
<feature type="transmembrane region" description="Helical" evidence="1">
    <location>
        <begin position="141"/>
        <end position="160"/>
    </location>
</feature>
<gene>
    <name evidence="2" type="ORF">DCG58_12480</name>
</gene>
<proteinExistence type="predicted"/>
<feature type="transmembrane region" description="Helical" evidence="1">
    <location>
        <begin position="116"/>
        <end position="135"/>
    </location>
</feature>
<keyword evidence="1" id="KW-0812">Transmembrane</keyword>
<dbReference type="Proteomes" id="UP000259610">
    <property type="component" value="Unassembled WGS sequence"/>
</dbReference>
<evidence type="ECO:0000313" key="2">
    <source>
        <dbReference type="EMBL" id="HAE27971.1"/>
    </source>
</evidence>
<evidence type="ECO:0000256" key="1">
    <source>
        <dbReference type="SAM" id="Phobius"/>
    </source>
</evidence>
<keyword evidence="1" id="KW-0472">Membrane</keyword>